<dbReference type="PANTHER" id="PTHR24305:SF232">
    <property type="entry name" value="P450, PUTATIVE (EUROFUNG)-RELATED"/>
    <property type="match status" value="1"/>
</dbReference>
<evidence type="ECO:0000256" key="3">
    <source>
        <dbReference type="ARBA" id="ARBA00022617"/>
    </source>
</evidence>
<dbReference type="InterPro" id="IPR036396">
    <property type="entry name" value="Cyt_P450_sf"/>
</dbReference>
<dbReference type="GO" id="GO:0005506">
    <property type="term" value="F:iron ion binding"/>
    <property type="evidence" value="ECO:0007669"/>
    <property type="project" value="InterPro"/>
</dbReference>
<comment type="caution">
    <text evidence="7">The sequence shown here is derived from an EMBL/GenBank/DDBJ whole genome shotgun (WGS) entry which is preliminary data.</text>
</comment>
<keyword evidence="6" id="KW-0812">Transmembrane</keyword>
<keyword evidence="3" id="KW-0349">Heme</keyword>
<keyword evidence="8" id="KW-1185">Reference proteome</keyword>
<dbReference type="AlphaFoldDB" id="A0A9P9IB02"/>
<comment type="similarity">
    <text evidence="2">Belongs to the cytochrome P450 family.</text>
</comment>
<keyword evidence="5" id="KW-0408">Iron</keyword>
<feature type="transmembrane region" description="Helical" evidence="6">
    <location>
        <begin position="12"/>
        <end position="32"/>
    </location>
</feature>
<dbReference type="EMBL" id="JAGMUU010000048">
    <property type="protein sequence ID" value="KAH7112985.1"/>
    <property type="molecule type" value="Genomic_DNA"/>
</dbReference>
<dbReference type="OrthoDB" id="3934656at2759"/>
<proteinExistence type="inferred from homology"/>
<dbReference type="SUPFAM" id="SSF48264">
    <property type="entry name" value="Cytochrome P450"/>
    <property type="match status" value="1"/>
</dbReference>
<dbReference type="Proteomes" id="UP000717696">
    <property type="component" value="Unassembled WGS sequence"/>
</dbReference>
<dbReference type="InterPro" id="IPR050121">
    <property type="entry name" value="Cytochrome_P450_monoxygenase"/>
</dbReference>
<evidence type="ECO:0000313" key="8">
    <source>
        <dbReference type="Proteomes" id="UP000717696"/>
    </source>
</evidence>
<dbReference type="GO" id="GO:0016705">
    <property type="term" value="F:oxidoreductase activity, acting on paired donors, with incorporation or reduction of molecular oxygen"/>
    <property type="evidence" value="ECO:0007669"/>
    <property type="project" value="InterPro"/>
</dbReference>
<dbReference type="InterPro" id="IPR001128">
    <property type="entry name" value="Cyt_P450"/>
</dbReference>
<dbReference type="Gene3D" id="1.10.630.10">
    <property type="entry name" value="Cytochrome P450"/>
    <property type="match status" value="2"/>
</dbReference>
<comment type="cofactor">
    <cofactor evidence="1">
        <name>heme</name>
        <dbReference type="ChEBI" id="CHEBI:30413"/>
    </cofactor>
</comment>
<keyword evidence="6" id="KW-0472">Membrane</keyword>
<accession>A0A9P9IB02</accession>
<dbReference type="PANTHER" id="PTHR24305">
    <property type="entry name" value="CYTOCHROME P450"/>
    <property type="match status" value="1"/>
</dbReference>
<evidence type="ECO:0000256" key="6">
    <source>
        <dbReference type="SAM" id="Phobius"/>
    </source>
</evidence>
<evidence type="ECO:0000256" key="1">
    <source>
        <dbReference type="ARBA" id="ARBA00001971"/>
    </source>
</evidence>
<dbReference type="GO" id="GO:0020037">
    <property type="term" value="F:heme binding"/>
    <property type="evidence" value="ECO:0007669"/>
    <property type="project" value="InterPro"/>
</dbReference>
<reference evidence="7" key="1">
    <citation type="journal article" date="2021" name="Nat. Commun.">
        <title>Genetic determinants of endophytism in the Arabidopsis root mycobiome.</title>
        <authorList>
            <person name="Mesny F."/>
            <person name="Miyauchi S."/>
            <person name="Thiergart T."/>
            <person name="Pickel B."/>
            <person name="Atanasova L."/>
            <person name="Karlsson M."/>
            <person name="Huettel B."/>
            <person name="Barry K.W."/>
            <person name="Haridas S."/>
            <person name="Chen C."/>
            <person name="Bauer D."/>
            <person name="Andreopoulos W."/>
            <person name="Pangilinan J."/>
            <person name="LaButti K."/>
            <person name="Riley R."/>
            <person name="Lipzen A."/>
            <person name="Clum A."/>
            <person name="Drula E."/>
            <person name="Henrissat B."/>
            <person name="Kohler A."/>
            <person name="Grigoriev I.V."/>
            <person name="Martin F.M."/>
            <person name="Hacquard S."/>
        </authorList>
    </citation>
    <scope>NUCLEOTIDE SEQUENCE</scope>
    <source>
        <strain evidence="7">MPI-CAGE-AT-0021</strain>
    </source>
</reference>
<keyword evidence="6" id="KW-1133">Transmembrane helix</keyword>
<keyword evidence="4" id="KW-0479">Metal-binding</keyword>
<evidence type="ECO:0000256" key="4">
    <source>
        <dbReference type="ARBA" id="ARBA00022723"/>
    </source>
</evidence>
<name>A0A9P9IB02_9HYPO</name>
<evidence type="ECO:0000256" key="5">
    <source>
        <dbReference type="ARBA" id="ARBA00023004"/>
    </source>
</evidence>
<gene>
    <name evidence="7" type="ORF">B0J13DRAFT_657459</name>
</gene>
<dbReference type="Pfam" id="PF00067">
    <property type="entry name" value="p450"/>
    <property type="match status" value="1"/>
</dbReference>
<evidence type="ECO:0000313" key="7">
    <source>
        <dbReference type="EMBL" id="KAH7112985.1"/>
    </source>
</evidence>
<organism evidence="7 8">
    <name type="scientific">Dactylonectria estremocensis</name>
    <dbReference type="NCBI Taxonomy" id="1079267"/>
    <lineage>
        <taxon>Eukaryota</taxon>
        <taxon>Fungi</taxon>
        <taxon>Dikarya</taxon>
        <taxon>Ascomycota</taxon>
        <taxon>Pezizomycotina</taxon>
        <taxon>Sordariomycetes</taxon>
        <taxon>Hypocreomycetidae</taxon>
        <taxon>Hypocreales</taxon>
        <taxon>Nectriaceae</taxon>
        <taxon>Dactylonectria</taxon>
    </lineage>
</organism>
<protein>
    <submittedName>
        <fullName evidence="7">Cytochrome P450</fullName>
    </submittedName>
</protein>
<sequence>MAIISETTSLVWQHLLVILTVLVVFHFVRNYFNPGVSDLPSPFWAKISNVWRFIDVARGRAQETHLRLHEKYGPYVRLGSNLVSVCNLDVLKSVYGVNQGYTKTSFYEVQQQLANGKPTQTLFTTLDEDLHAKIKRPISSAYSMSSLTEFEVFVDKTIRIMMEKLDGFAEDDRSGQIPWLDYLFIKNPVRRMLGGGSTGAVARFARECLVERLMHPNRGKSDGSAHRDFLTRFLEAKERHPNVVTDAQVFSYTLSNVNTGSDTTAISLRAVLHLTLKHPRVLEKLCKELQDAQKAGKLSIPAMWKETQELPYLDAVIKEALRLHPAVGLLLERIVPKGDLQLANGPMLPAGTVVGVNPWVIHHYPLFREDTNLIYSGTL</sequence>
<dbReference type="GO" id="GO:0004497">
    <property type="term" value="F:monooxygenase activity"/>
    <property type="evidence" value="ECO:0007669"/>
    <property type="project" value="InterPro"/>
</dbReference>
<evidence type="ECO:0000256" key="2">
    <source>
        <dbReference type="ARBA" id="ARBA00010617"/>
    </source>
</evidence>